<reference evidence="1 2" key="1">
    <citation type="submission" date="2023-12" db="EMBL/GenBank/DDBJ databases">
        <title>Blastococcus brunescens sp. nov., an actonobacterium isolated from sandstone collected in sahara desert.</title>
        <authorList>
            <person name="Gtari M."/>
            <person name="Ghodhbane F."/>
        </authorList>
    </citation>
    <scope>NUCLEOTIDE SEQUENCE [LARGE SCALE GENOMIC DNA]</scope>
    <source>
        <strain evidence="1 2">BMG 8361</strain>
    </source>
</reference>
<proteinExistence type="predicted"/>
<name>A0ABZ1AZD6_9ACTN</name>
<gene>
    <name evidence="1" type="ORF">U6N30_30705</name>
</gene>
<dbReference type="RefSeq" id="WP_324275254.1">
    <property type="nucleotide sequence ID" value="NZ_CP141261.1"/>
</dbReference>
<dbReference type="Pfam" id="PF22484">
    <property type="entry name" value="DUF6986"/>
    <property type="match status" value="1"/>
</dbReference>
<evidence type="ECO:0000313" key="1">
    <source>
        <dbReference type="EMBL" id="WRL63924.1"/>
    </source>
</evidence>
<dbReference type="EMBL" id="CP141261">
    <property type="protein sequence ID" value="WRL63924.1"/>
    <property type="molecule type" value="Genomic_DNA"/>
</dbReference>
<protein>
    <submittedName>
        <fullName evidence="1">Uncharacterized protein</fullName>
    </submittedName>
</protein>
<organism evidence="1 2">
    <name type="scientific">Blastococcus brunescens</name>
    <dbReference type="NCBI Taxonomy" id="1564165"/>
    <lineage>
        <taxon>Bacteria</taxon>
        <taxon>Bacillati</taxon>
        <taxon>Actinomycetota</taxon>
        <taxon>Actinomycetes</taxon>
        <taxon>Geodermatophilales</taxon>
        <taxon>Geodermatophilaceae</taxon>
        <taxon>Blastococcus</taxon>
    </lineage>
</organism>
<accession>A0ABZ1AZD6</accession>
<keyword evidence="2" id="KW-1185">Reference proteome</keyword>
<dbReference type="InterPro" id="IPR054255">
    <property type="entry name" value="DUF6986"/>
</dbReference>
<evidence type="ECO:0000313" key="2">
    <source>
        <dbReference type="Proteomes" id="UP001324287"/>
    </source>
</evidence>
<dbReference type="Proteomes" id="UP001324287">
    <property type="component" value="Chromosome"/>
</dbReference>
<sequence length="92" mass="9674">MRAKLAGEPVEDLRVDVEDGYRGGPDAEDGDVLRAAATVAADRTAGTAAPSVGIRAKSLEGPTRRRGVRSLDLFLGALGGAAPLAWWSRCRR</sequence>